<keyword evidence="2" id="KW-1133">Transmembrane helix</keyword>
<dbReference type="RefSeq" id="WP_069859645.1">
    <property type="nucleotide sequence ID" value="NZ_BDFE01000017.1"/>
</dbReference>
<evidence type="ECO:0000313" key="3">
    <source>
        <dbReference type="EMBL" id="GAU09415.1"/>
    </source>
</evidence>
<feature type="transmembrane region" description="Helical" evidence="2">
    <location>
        <begin position="138"/>
        <end position="158"/>
    </location>
</feature>
<protein>
    <submittedName>
        <fullName evidence="3">Uncharacterized protein</fullName>
    </submittedName>
</protein>
<comment type="caution">
    <text evidence="3">The sequence shown here is derived from an EMBL/GenBank/DDBJ whole genome shotgun (WGS) entry which is preliminary data.</text>
</comment>
<accession>A0A194AJK0</accession>
<sequence length="381" mass="43385">MKYFPFRLLIVCILLPPLLYIGSLQGVSSGLEKKYSTDLSNIYLGDTTELLQGKERLRDAVNRNINAYFAKSSAQYWGVKPNVLVTTKDNEIIYPASFDSQAGIGPDDTLAIAQENYELLNKGLGLSVSLSLSPGSPAGLALLGLYVVVDIIVLFVGYRRGLARALREEEEKDSRIRELREQERRFAERIEELDGLKEKLESKVDRVRNELVQERQQASANEDDMLDEIESLEAQLEKTRLRQEIQRAEIDKLREQINELNTKPTRRQARKARGADNLEKRMRVLYKNLDIHERTIQGITDLGEDMRLKAEEVILQLNTDPSLVSVKRKVFGKGRKTKVLEVAFGYNGRLYFRHKPAGGIEVLCVGTKNSQSRDLDFLDRV</sequence>
<keyword evidence="4" id="KW-1185">Reference proteome</keyword>
<dbReference type="AlphaFoldDB" id="A0A194AJK0"/>
<dbReference type="OrthoDB" id="5412656at2"/>
<evidence type="ECO:0000256" key="2">
    <source>
        <dbReference type="SAM" id="Phobius"/>
    </source>
</evidence>
<proteinExistence type="predicted"/>
<keyword evidence="2" id="KW-0812">Transmembrane</keyword>
<gene>
    <name evidence="3" type="ORF">DPF_2141</name>
</gene>
<organism evidence="3 4">
    <name type="scientific">Desulfoplanes formicivorans</name>
    <dbReference type="NCBI Taxonomy" id="1592317"/>
    <lineage>
        <taxon>Bacteria</taxon>
        <taxon>Pseudomonadati</taxon>
        <taxon>Thermodesulfobacteriota</taxon>
        <taxon>Desulfovibrionia</taxon>
        <taxon>Desulfovibrionales</taxon>
        <taxon>Desulfoplanaceae</taxon>
        <taxon>Desulfoplanes</taxon>
    </lineage>
</organism>
<evidence type="ECO:0000313" key="4">
    <source>
        <dbReference type="Proteomes" id="UP000095200"/>
    </source>
</evidence>
<dbReference type="EMBL" id="BDFE01000017">
    <property type="protein sequence ID" value="GAU09415.1"/>
    <property type="molecule type" value="Genomic_DNA"/>
</dbReference>
<keyword evidence="1" id="KW-0175">Coiled coil</keyword>
<dbReference type="STRING" id="1592317.DPF_2141"/>
<keyword evidence="2" id="KW-0472">Membrane</keyword>
<feature type="coiled-coil region" evidence="1">
    <location>
        <begin position="162"/>
        <end position="295"/>
    </location>
</feature>
<evidence type="ECO:0000256" key="1">
    <source>
        <dbReference type="SAM" id="Coils"/>
    </source>
</evidence>
<dbReference type="Proteomes" id="UP000095200">
    <property type="component" value="Unassembled WGS sequence"/>
</dbReference>
<reference evidence="4" key="1">
    <citation type="submission" date="2016-06" db="EMBL/GenBank/DDBJ databases">
        <title>Draft genome sequence of Desulfoplanes formicivorans strain Pf12B.</title>
        <authorList>
            <person name="Watanabe M."/>
            <person name="Kojima H."/>
            <person name="Fukui M."/>
        </authorList>
    </citation>
    <scope>NUCLEOTIDE SEQUENCE [LARGE SCALE GENOMIC DNA]</scope>
    <source>
        <strain evidence="4">Pf12B</strain>
    </source>
</reference>
<name>A0A194AJK0_9BACT</name>